<organism evidence="1 2">
    <name type="scientific">Streptomyces roseochromogenus subsp. oscitans DS 12.976</name>
    <dbReference type="NCBI Taxonomy" id="1352936"/>
    <lineage>
        <taxon>Bacteria</taxon>
        <taxon>Bacillati</taxon>
        <taxon>Actinomycetota</taxon>
        <taxon>Actinomycetes</taxon>
        <taxon>Kitasatosporales</taxon>
        <taxon>Streptomycetaceae</taxon>
        <taxon>Streptomyces</taxon>
    </lineage>
</organism>
<reference evidence="1 2" key="1">
    <citation type="journal article" date="2014" name="Genome Announc.">
        <title>Draft Genome Sequence of Streptomyces roseochromogenes subsp. oscitans DS 12.976, Producer of the Aminocoumarin Antibiotic Clorobiocin.</title>
        <authorList>
            <person name="Ruckert C."/>
            <person name="Kalinowski J."/>
            <person name="Heide L."/>
            <person name="Apel A.K."/>
        </authorList>
    </citation>
    <scope>NUCLEOTIDE SEQUENCE [LARGE SCALE GENOMIC DNA]</scope>
    <source>
        <strain evidence="1 2">DS 12.976</strain>
    </source>
</reference>
<dbReference type="Proteomes" id="UP000017984">
    <property type="component" value="Chromosome"/>
</dbReference>
<evidence type="ECO:0000313" key="2">
    <source>
        <dbReference type="Proteomes" id="UP000017984"/>
    </source>
</evidence>
<name>V6KDT9_STRRC</name>
<protein>
    <submittedName>
        <fullName evidence="1">Uncharacterized protein</fullName>
    </submittedName>
</protein>
<proteinExistence type="predicted"/>
<comment type="caution">
    <text evidence="1">The sequence shown here is derived from an EMBL/GenBank/DDBJ whole genome shotgun (WGS) entry which is preliminary data.</text>
</comment>
<gene>
    <name evidence="1" type="ORF">M878_25945</name>
</gene>
<dbReference type="HOGENOM" id="CLU_3141357_0_0_11"/>
<dbReference type="EMBL" id="AWQX01000216">
    <property type="protein sequence ID" value="EST27154.1"/>
    <property type="molecule type" value="Genomic_DNA"/>
</dbReference>
<dbReference type="AlphaFoldDB" id="V6KDT9"/>
<keyword evidence="2" id="KW-1185">Reference proteome</keyword>
<evidence type="ECO:0000313" key="1">
    <source>
        <dbReference type="EMBL" id="EST27154.1"/>
    </source>
</evidence>
<sequence>MRAKGLPELWMRTSPNFGRLILRYPTSRIEGRFASWCSRKESLLRPFFL</sequence>
<accession>V6KDT9</accession>